<sequence>MVSLHSRGLAQFEVLEPAGHYRDGDTHTDWSSEGPGLEAALERDTYPLPRTEDREGYYGGWHFSYWASGYRDARLLREACERLGVDLRGYLDLGCASGRVLRHLALDGDLSEVYGCDLNRRHVDWINRYLPAKAVAFQNHSIPSLPLPDNSLDAVSAYSVFTHIEAFETAWLMELRRVLKPGGIAWITLHSERTWAEMNDNWGLYKRLKHQPDFAPYVAHESRAELPEERMVFRWYADRSYSSKVFYHQDYVRRVWGRIMEIREEHHRLPKKQDVVILQKT</sequence>
<feature type="domain" description="Methyltransferase type 11" evidence="1">
    <location>
        <begin position="91"/>
        <end position="186"/>
    </location>
</feature>
<dbReference type="InterPro" id="IPR029063">
    <property type="entry name" value="SAM-dependent_MTases_sf"/>
</dbReference>
<dbReference type="Pfam" id="PF08241">
    <property type="entry name" value="Methyltransf_11"/>
    <property type="match status" value="1"/>
</dbReference>
<dbReference type="Proteomes" id="UP001501138">
    <property type="component" value="Unassembled WGS sequence"/>
</dbReference>
<dbReference type="PANTHER" id="PTHR43591:SF110">
    <property type="entry name" value="RHODANESE DOMAIN-CONTAINING PROTEIN"/>
    <property type="match status" value="1"/>
</dbReference>
<accession>A0ABN2JL87</accession>
<dbReference type="CDD" id="cd02440">
    <property type="entry name" value="AdoMet_MTases"/>
    <property type="match status" value="1"/>
</dbReference>
<evidence type="ECO:0000313" key="2">
    <source>
        <dbReference type="EMBL" id="GAA1731101.1"/>
    </source>
</evidence>
<proteinExistence type="predicted"/>
<protein>
    <submittedName>
        <fullName evidence="2">Class I SAM-dependent methyltransferase</fullName>
    </submittedName>
</protein>
<dbReference type="SUPFAM" id="SSF53335">
    <property type="entry name" value="S-adenosyl-L-methionine-dependent methyltransferases"/>
    <property type="match status" value="1"/>
</dbReference>
<dbReference type="GO" id="GO:0032259">
    <property type="term" value="P:methylation"/>
    <property type="evidence" value="ECO:0007669"/>
    <property type="project" value="UniProtKB-KW"/>
</dbReference>
<evidence type="ECO:0000259" key="1">
    <source>
        <dbReference type="Pfam" id="PF08241"/>
    </source>
</evidence>
<reference evidence="2 3" key="1">
    <citation type="journal article" date="2019" name="Int. J. Syst. Evol. Microbiol.">
        <title>The Global Catalogue of Microorganisms (GCM) 10K type strain sequencing project: providing services to taxonomists for standard genome sequencing and annotation.</title>
        <authorList>
            <consortium name="The Broad Institute Genomics Platform"/>
            <consortium name="The Broad Institute Genome Sequencing Center for Infectious Disease"/>
            <person name="Wu L."/>
            <person name="Ma J."/>
        </authorList>
    </citation>
    <scope>NUCLEOTIDE SEQUENCE [LARGE SCALE GENOMIC DNA]</scope>
    <source>
        <strain evidence="2 3">JCM 15589</strain>
    </source>
</reference>
<organism evidence="2 3">
    <name type="scientific">Isoptericola hypogeus</name>
    <dbReference type="NCBI Taxonomy" id="300179"/>
    <lineage>
        <taxon>Bacteria</taxon>
        <taxon>Bacillati</taxon>
        <taxon>Actinomycetota</taxon>
        <taxon>Actinomycetes</taxon>
        <taxon>Micrococcales</taxon>
        <taxon>Promicromonosporaceae</taxon>
        <taxon>Isoptericola</taxon>
    </lineage>
</organism>
<dbReference type="Gene3D" id="3.40.50.150">
    <property type="entry name" value="Vaccinia Virus protein VP39"/>
    <property type="match status" value="1"/>
</dbReference>
<name>A0ABN2JL87_9MICO</name>
<dbReference type="GO" id="GO:0008168">
    <property type="term" value="F:methyltransferase activity"/>
    <property type="evidence" value="ECO:0007669"/>
    <property type="project" value="UniProtKB-KW"/>
</dbReference>
<dbReference type="PANTHER" id="PTHR43591">
    <property type="entry name" value="METHYLTRANSFERASE"/>
    <property type="match status" value="1"/>
</dbReference>
<dbReference type="InterPro" id="IPR013216">
    <property type="entry name" value="Methyltransf_11"/>
</dbReference>
<keyword evidence="3" id="KW-1185">Reference proteome</keyword>
<gene>
    <name evidence="2" type="ORF">GCM10009809_28280</name>
</gene>
<keyword evidence="2" id="KW-0808">Transferase</keyword>
<comment type="caution">
    <text evidence="2">The sequence shown here is derived from an EMBL/GenBank/DDBJ whole genome shotgun (WGS) entry which is preliminary data.</text>
</comment>
<keyword evidence="2" id="KW-0489">Methyltransferase</keyword>
<evidence type="ECO:0000313" key="3">
    <source>
        <dbReference type="Proteomes" id="UP001501138"/>
    </source>
</evidence>
<dbReference type="EMBL" id="BAAAPM010000005">
    <property type="protein sequence ID" value="GAA1731101.1"/>
    <property type="molecule type" value="Genomic_DNA"/>
</dbReference>